<sequence>MPVVSSTKDSEALTMTFVSEHAAPPERVWQLWADPRLLERWWGPPEWPATFPQHDLEVGGMSRYYMTGPEGEQMWGAWTITAIDEPRYLAFDDGFADEHGTVSPEMGVTRAVVSIDPTDDGARMTIESTFESVEQLEQMVAMGMQEGMTQALEQIDELLV</sequence>
<dbReference type="Gene3D" id="3.30.530.20">
    <property type="match status" value="1"/>
</dbReference>
<accession>A0A934I3F8</accession>
<organism evidence="3 4">
    <name type="scientific">Sanguibacter suaedae</name>
    <dbReference type="NCBI Taxonomy" id="2795737"/>
    <lineage>
        <taxon>Bacteria</taxon>
        <taxon>Bacillati</taxon>
        <taxon>Actinomycetota</taxon>
        <taxon>Actinomycetes</taxon>
        <taxon>Micrococcales</taxon>
        <taxon>Sanguibacteraceae</taxon>
        <taxon>Sanguibacter</taxon>
    </lineage>
</organism>
<evidence type="ECO:0000313" key="4">
    <source>
        <dbReference type="Proteomes" id="UP000602087"/>
    </source>
</evidence>
<feature type="domain" description="Activator of Hsp90 ATPase homologue 1/2-like C-terminal" evidence="2">
    <location>
        <begin position="22"/>
        <end position="159"/>
    </location>
</feature>
<evidence type="ECO:0000256" key="1">
    <source>
        <dbReference type="ARBA" id="ARBA00006817"/>
    </source>
</evidence>
<dbReference type="AlphaFoldDB" id="A0A934I3F8"/>
<dbReference type="CDD" id="cd07814">
    <property type="entry name" value="SRPBCC_CalC_Aha1-like"/>
    <property type="match status" value="1"/>
</dbReference>
<dbReference type="SUPFAM" id="SSF55961">
    <property type="entry name" value="Bet v1-like"/>
    <property type="match status" value="1"/>
</dbReference>
<protein>
    <submittedName>
        <fullName evidence="3">SRPBCC domain-containing protein</fullName>
    </submittedName>
</protein>
<dbReference type="InterPro" id="IPR013538">
    <property type="entry name" value="ASHA1/2-like_C"/>
</dbReference>
<comment type="similarity">
    <text evidence="1">Belongs to the AHA1 family.</text>
</comment>
<evidence type="ECO:0000259" key="2">
    <source>
        <dbReference type="Pfam" id="PF08327"/>
    </source>
</evidence>
<dbReference type="InterPro" id="IPR023393">
    <property type="entry name" value="START-like_dom_sf"/>
</dbReference>
<evidence type="ECO:0000313" key="3">
    <source>
        <dbReference type="EMBL" id="MBI9114874.1"/>
    </source>
</evidence>
<dbReference type="Pfam" id="PF08327">
    <property type="entry name" value="AHSA1"/>
    <property type="match status" value="1"/>
</dbReference>
<dbReference type="RefSeq" id="WP_198733440.1">
    <property type="nucleotide sequence ID" value="NZ_JAEINH010000005.1"/>
</dbReference>
<gene>
    <name evidence="3" type="ORF">JAV76_07595</name>
</gene>
<comment type="caution">
    <text evidence="3">The sequence shown here is derived from an EMBL/GenBank/DDBJ whole genome shotgun (WGS) entry which is preliminary data.</text>
</comment>
<reference evidence="3" key="1">
    <citation type="submission" date="2020-12" db="EMBL/GenBank/DDBJ databases">
        <title>Sanguibacter suaedae sp. nov., isolated from Suaeda aralocaspica.</title>
        <authorList>
            <person name="Ma Q."/>
        </authorList>
    </citation>
    <scope>NUCLEOTIDE SEQUENCE</scope>
    <source>
        <strain evidence="3">YZGR15</strain>
    </source>
</reference>
<dbReference type="Proteomes" id="UP000602087">
    <property type="component" value="Unassembled WGS sequence"/>
</dbReference>
<name>A0A934I3F8_9MICO</name>
<keyword evidence="4" id="KW-1185">Reference proteome</keyword>
<dbReference type="EMBL" id="JAEINH010000005">
    <property type="protein sequence ID" value="MBI9114874.1"/>
    <property type="molecule type" value="Genomic_DNA"/>
</dbReference>
<proteinExistence type="inferred from homology"/>